<evidence type="ECO:0000256" key="1">
    <source>
        <dbReference type="SAM" id="MobiDB-lite"/>
    </source>
</evidence>
<accession>A0ABU2EUD1</accession>
<reference evidence="2" key="1">
    <citation type="submission" date="2023-09" db="EMBL/GenBank/DDBJ databases">
        <title>Description of first Herbaspirillum huttiense subsp. nephrolepsisexaltata and Herbaspirillum huttiense subsp. lycopersicon.</title>
        <authorList>
            <person name="Poudel M."/>
            <person name="Sharma A."/>
            <person name="Goss E."/>
            <person name="Tapia J.H."/>
            <person name="Harmon C.M."/>
            <person name="Jones J.B."/>
        </authorList>
    </citation>
    <scope>NUCLEOTIDE SEQUENCE</scope>
    <source>
        <strain evidence="2">SE1</strain>
    </source>
</reference>
<feature type="region of interest" description="Disordered" evidence="1">
    <location>
        <begin position="1"/>
        <end position="28"/>
    </location>
</feature>
<dbReference type="RefSeq" id="WP_245201950.1">
    <property type="nucleotide sequence ID" value="NZ_JAVLSJ010000016.1"/>
</dbReference>
<proteinExistence type="predicted"/>
<comment type="caution">
    <text evidence="2">The sequence shown here is derived from an EMBL/GenBank/DDBJ whole genome shotgun (WGS) entry which is preliminary data.</text>
</comment>
<keyword evidence="3" id="KW-1185">Reference proteome</keyword>
<name>A0ABU2EUD1_9BURK</name>
<evidence type="ECO:0000313" key="2">
    <source>
        <dbReference type="EMBL" id="MDR9851332.1"/>
    </source>
</evidence>
<organism evidence="2 3">
    <name type="scientific">Herbaspirillum huttiense subsp. lycopersici</name>
    <dbReference type="NCBI Taxonomy" id="3074428"/>
    <lineage>
        <taxon>Bacteria</taxon>
        <taxon>Pseudomonadati</taxon>
        <taxon>Pseudomonadota</taxon>
        <taxon>Betaproteobacteria</taxon>
        <taxon>Burkholderiales</taxon>
        <taxon>Oxalobacteraceae</taxon>
        <taxon>Herbaspirillum</taxon>
    </lineage>
</organism>
<gene>
    <name evidence="2" type="ORF">RI048_24115</name>
</gene>
<dbReference type="EMBL" id="JAVLSJ010000016">
    <property type="protein sequence ID" value="MDR9851332.1"/>
    <property type="molecule type" value="Genomic_DNA"/>
</dbReference>
<evidence type="ECO:0000313" key="3">
    <source>
        <dbReference type="Proteomes" id="UP001246576"/>
    </source>
</evidence>
<dbReference type="Proteomes" id="UP001246576">
    <property type="component" value="Unassembled WGS sequence"/>
</dbReference>
<sequence>MAIPVCNDSETPPLDSEEEKSGPSGETHIEGVNRLLRELIGLTGQPDASVAVLELQLGEIFTRTLIDPDTSDHHLAITALLPRCEQPHYLPRMFSPPGAPPLPPHTDFLWHADQGCYIVVQRIAVDALADERSIMDAILLTADIARDYHLAINAGAASGG</sequence>
<protein>
    <submittedName>
        <fullName evidence="2">Uncharacterized protein</fullName>
    </submittedName>
</protein>